<dbReference type="GO" id="GO:0006606">
    <property type="term" value="P:protein import into nucleus"/>
    <property type="evidence" value="ECO:0007669"/>
    <property type="project" value="InterPro"/>
</dbReference>
<sequence length="911" mass="101653">MSTGALWQPSENDLNQVLLLLQHSQSPDNATQKEVQQRLDDLNMNPEFCRYLMHVLAEMPSQVEPVRAVAGLLLKNCIKYRWQYLPSEVHEFLKIRCLGAIGDESVMVRRTVGIILTTIFVYEGTANWPALIPTLLAAFQGEQYSALEGALGALNKICEDSAERFNAEEVNQILHPCIMFFQSSDAKLRALALSTVNSIILMQNEAVGPYLDQFLSNLSALLGDADHEVQKQLCRALTLLLECHIEKIAVHLPNIAGFVLTKTQDPSHEIALEACEFWLALSENTDICKSVLAPMLPNLFPVLLRCMQYTADDIAILKGDVEDDRNVPDRDEDIKPRFHKGRTQGGTIVNPSDDPEDDDEDDSDDTVTDWNLRKCAAASLDVLSSIFGDDCLAFLLPTLRECISSPNWVVKESGILAIGAVAEGCQAAMTPHLPELIPFLINALSEPKALVRSIACWTVSRYCYYVTEPGRDEIFTALLRNLLERILDNNKRVQEAACSAFATFEEEAASGILPYLRDIVGTFVEAFKIYQAKNLLILYDAIGTLADSAGDQLIEMELLPYLVNPIVEKLMTLSHEDREVYPVLECLSTITLAVSGAIKPYAPVVFRQCRNFIEQNLCKCMEIGTEASKMREAIQANNGIPTEQQLQFMRTLEQPDKELLVIALDLLSELTEAIGVEAGPLIAEGDTRLLQLLFFCINDINAEVRQSAFALIGDIARTCFPLLHPFCQLYMPVMANNIKSDNVSVCNNAVWGIGEIAMRMGAGIKQYLHNIFNDLIIVMLRERPAAKTLQENCAITLGRIGMCCPTEIAPTLNTFVRQWCFILRTVRDNAEKESAFIGLGMLIRLNPPTLHDHFIFITDAVCSWTVPTPNVKTLFGTLFVEYRTSVGDNWGAFIQQFPSNLRDKLLEQYGI</sequence>
<reference evidence="15" key="2">
    <citation type="submission" date="2020-10" db="UniProtKB">
        <authorList>
            <consortium name="WormBaseParasite"/>
        </authorList>
    </citation>
    <scope>IDENTIFICATION</scope>
</reference>
<evidence type="ECO:0000259" key="13">
    <source>
        <dbReference type="PROSITE" id="PS50166"/>
    </source>
</evidence>
<organism evidence="14 15">
    <name type="scientific">Panagrellus redivivus</name>
    <name type="common">Microworm</name>
    <dbReference type="NCBI Taxonomy" id="6233"/>
    <lineage>
        <taxon>Eukaryota</taxon>
        <taxon>Metazoa</taxon>
        <taxon>Ecdysozoa</taxon>
        <taxon>Nematoda</taxon>
        <taxon>Chromadorea</taxon>
        <taxon>Rhabditida</taxon>
        <taxon>Tylenchina</taxon>
        <taxon>Panagrolaimomorpha</taxon>
        <taxon>Panagrolaimoidea</taxon>
        <taxon>Panagrolaimidae</taxon>
        <taxon>Panagrellus</taxon>
    </lineage>
</organism>
<comment type="subcellular location">
    <subcellularLocation>
        <location evidence="2">Cytoplasm</location>
    </subcellularLocation>
    <subcellularLocation>
        <location evidence="1">Nucleus</location>
    </subcellularLocation>
</comment>
<comment type="similarity">
    <text evidence="8">Belongs to the importin beta family. Importin beta-2 subfamily.</text>
</comment>
<dbReference type="Pfam" id="PF13513">
    <property type="entry name" value="HEAT_EZ"/>
    <property type="match status" value="1"/>
</dbReference>
<dbReference type="InterPro" id="IPR011989">
    <property type="entry name" value="ARM-like"/>
</dbReference>
<evidence type="ECO:0000256" key="6">
    <source>
        <dbReference type="ARBA" id="ARBA00022927"/>
    </source>
</evidence>
<proteinExistence type="inferred from homology"/>
<dbReference type="AlphaFoldDB" id="A0A7E4UNT7"/>
<dbReference type="WBParaSite" id="Pan_g10975.t1">
    <property type="protein sequence ID" value="Pan_g10975.t1"/>
    <property type="gene ID" value="Pan_g10975"/>
</dbReference>
<dbReference type="Gene3D" id="1.25.10.10">
    <property type="entry name" value="Leucine-rich Repeat Variant"/>
    <property type="match status" value="2"/>
</dbReference>
<evidence type="ECO:0000313" key="15">
    <source>
        <dbReference type="WBParaSite" id="Pan_g10975.t1"/>
    </source>
</evidence>
<evidence type="ECO:0000256" key="9">
    <source>
        <dbReference type="ARBA" id="ARBA00067327"/>
    </source>
</evidence>
<dbReference type="InterPro" id="IPR016024">
    <property type="entry name" value="ARM-type_fold"/>
</dbReference>
<dbReference type="PROSITE" id="PS50166">
    <property type="entry name" value="IMPORTIN_B_NT"/>
    <property type="match status" value="1"/>
</dbReference>
<evidence type="ECO:0000313" key="14">
    <source>
        <dbReference type="Proteomes" id="UP000492821"/>
    </source>
</evidence>
<keyword evidence="3" id="KW-0813">Transport</keyword>
<keyword evidence="4" id="KW-0963">Cytoplasm</keyword>
<evidence type="ECO:0000256" key="1">
    <source>
        <dbReference type="ARBA" id="ARBA00004123"/>
    </source>
</evidence>
<dbReference type="PANTHER" id="PTHR10527">
    <property type="entry name" value="IMPORTIN BETA"/>
    <property type="match status" value="1"/>
</dbReference>
<evidence type="ECO:0000256" key="12">
    <source>
        <dbReference type="SAM" id="MobiDB-lite"/>
    </source>
</evidence>
<keyword evidence="7" id="KW-0539">Nucleus</keyword>
<reference evidence="14" key="1">
    <citation type="journal article" date="2013" name="Genetics">
        <title>The draft genome and transcriptome of Panagrellus redivivus are shaped by the harsh demands of a free-living lifestyle.</title>
        <authorList>
            <person name="Srinivasan J."/>
            <person name="Dillman A.R."/>
            <person name="Macchietto M.G."/>
            <person name="Heikkinen L."/>
            <person name="Lakso M."/>
            <person name="Fracchia K.M."/>
            <person name="Antoshechkin I."/>
            <person name="Mortazavi A."/>
            <person name="Wong G."/>
            <person name="Sternberg P.W."/>
        </authorList>
    </citation>
    <scope>NUCLEOTIDE SEQUENCE [LARGE SCALE GENOMIC DNA]</scope>
    <source>
        <strain evidence="14">MT8872</strain>
    </source>
</reference>
<keyword evidence="5" id="KW-0677">Repeat</keyword>
<dbReference type="InterPro" id="IPR058584">
    <property type="entry name" value="IMB1_TNPO1-like_TPR"/>
</dbReference>
<dbReference type="Pfam" id="PF25574">
    <property type="entry name" value="TPR_IMB1"/>
    <property type="match status" value="1"/>
</dbReference>
<evidence type="ECO:0000256" key="4">
    <source>
        <dbReference type="ARBA" id="ARBA00022490"/>
    </source>
</evidence>
<evidence type="ECO:0000256" key="10">
    <source>
        <dbReference type="ARBA" id="ARBA00076938"/>
    </source>
</evidence>
<dbReference type="Proteomes" id="UP000492821">
    <property type="component" value="Unassembled WGS sequence"/>
</dbReference>
<feature type="compositionally biased region" description="Basic and acidic residues" evidence="12">
    <location>
        <begin position="325"/>
        <end position="336"/>
    </location>
</feature>
<dbReference type="GO" id="GO:0031981">
    <property type="term" value="C:nuclear lumen"/>
    <property type="evidence" value="ECO:0007669"/>
    <property type="project" value="UniProtKB-ARBA"/>
</dbReference>
<feature type="region of interest" description="Disordered" evidence="12">
    <location>
        <begin position="325"/>
        <end position="366"/>
    </location>
</feature>
<dbReference type="Pfam" id="PF03810">
    <property type="entry name" value="IBN_N"/>
    <property type="match status" value="1"/>
</dbReference>
<dbReference type="SMART" id="SM00913">
    <property type="entry name" value="IBN_N"/>
    <property type="match status" value="1"/>
</dbReference>
<evidence type="ECO:0000256" key="7">
    <source>
        <dbReference type="ARBA" id="ARBA00023242"/>
    </source>
</evidence>
<protein>
    <recommendedName>
        <fullName evidence="9">Transportin-1</fullName>
    </recommendedName>
    <alternativeName>
        <fullName evidence="10">Importin beta-2</fullName>
    </alternativeName>
    <alternativeName>
        <fullName evidence="11">Karyopherin beta-2</fullName>
    </alternativeName>
</protein>
<dbReference type="GO" id="GO:0031267">
    <property type="term" value="F:small GTPase binding"/>
    <property type="evidence" value="ECO:0007669"/>
    <property type="project" value="InterPro"/>
</dbReference>
<dbReference type="FunFam" id="1.25.10.10:FF:000028">
    <property type="entry name" value="Transportin-1 isoform 1"/>
    <property type="match status" value="1"/>
</dbReference>
<keyword evidence="6" id="KW-0653">Protein transport</keyword>
<dbReference type="InterPro" id="IPR001494">
    <property type="entry name" value="Importin-beta_N"/>
</dbReference>
<dbReference type="InterPro" id="IPR040122">
    <property type="entry name" value="Importin_beta"/>
</dbReference>
<evidence type="ECO:0000256" key="5">
    <source>
        <dbReference type="ARBA" id="ARBA00022737"/>
    </source>
</evidence>
<evidence type="ECO:0000256" key="11">
    <source>
        <dbReference type="ARBA" id="ARBA00080641"/>
    </source>
</evidence>
<evidence type="ECO:0000256" key="8">
    <source>
        <dbReference type="ARBA" id="ARBA00038423"/>
    </source>
</evidence>
<feature type="compositionally biased region" description="Acidic residues" evidence="12">
    <location>
        <begin position="353"/>
        <end position="366"/>
    </location>
</feature>
<name>A0A7E4UNT7_PANRE</name>
<evidence type="ECO:0000256" key="2">
    <source>
        <dbReference type="ARBA" id="ARBA00004496"/>
    </source>
</evidence>
<keyword evidence="14" id="KW-1185">Reference proteome</keyword>
<evidence type="ECO:0000256" key="3">
    <source>
        <dbReference type="ARBA" id="ARBA00022448"/>
    </source>
</evidence>
<feature type="domain" description="Importin N-terminal" evidence="13">
    <location>
        <begin position="35"/>
        <end position="118"/>
    </location>
</feature>
<dbReference type="GO" id="GO:0005737">
    <property type="term" value="C:cytoplasm"/>
    <property type="evidence" value="ECO:0007669"/>
    <property type="project" value="UniProtKB-SubCell"/>
</dbReference>
<dbReference type="SUPFAM" id="SSF48371">
    <property type="entry name" value="ARM repeat"/>
    <property type="match status" value="1"/>
</dbReference>
<accession>A0A7E4UNT7</accession>